<dbReference type="EMBL" id="JADSJP010000044">
    <property type="protein sequence ID" value="MBG2880988.1"/>
    <property type="molecule type" value="Genomic_DNA"/>
</dbReference>
<evidence type="ECO:0000313" key="2">
    <source>
        <dbReference type="EMBL" id="MBG2880988.1"/>
    </source>
</evidence>
<organism evidence="2 3">
    <name type="scientific">Proteus alimentorum</name>
    <dbReference type="NCBI Taxonomy" id="1973495"/>
    <lineage>
        <taxon>Bacteria</taxon>
        <taxon>Pseudomonadati</taxon>
        <taxon>Pseudomonadota</taxon>
        <taxon>Gammaproteobacteria</taxon>
        <taxon>Enterobacterales</taxon>
        <taxon>Morganellaceae</taxon>
        <taxon>Proteus</taxon>
    </lineage>
</organism>
<feature type="transmembrane region" description="Helical" evidence="1">
    <location>
        <begin position="7"/>
        <end position="29"/>
    </location>
</feature>
<keyword evidence="3" id="KW-1185">Reference proteome</keyword>
<reference evidence="2 3" key="1">
    <citation type="submission" date="2020-11" db="EMBL/GenBank/DDBJ databases">
        <title>Enhanced detection system for hospital associated transmission using whole genome sequencing surveillance.</title>
        <authorList>
            <person name="Harrison L.H."/>
            <person name="Van Tyne D."/>
            <person name="Marsh J.W."/>
            <person name="Griffith M.P."/>
            <person name="Snyder D.J."/>
            <person name="Cooper V.S."/>
            <person name="Mustapha M."/>
        </authorList>
    </citation>
    <scope>NUCLEOTIDE SEQUENCE [LARGE SCALE GENOMIC DNA]</scope>
    <source>
        <strain evidence="2 3">PR00075</strain>
    </source>
</reference>
<keyword evidence="1" id="KW-1133">Transmembrane helix</keyword>
<proteinExistence type="predicted"/>
<gene>
    <name evidence="2" type="ORF">I4902_17195</name>
</gene>
<dbReference type="Proteomes" id="UP000614721">
    <property type="component" value="Unassembled WGS sequence"/>
</dbReference>
<accession>A0ABS0IYE1</accession>
<dbReference type="RefSeq" id="WP_109373559.1">
    <property type="nucleotide sequence ID" value="NZ_JADRYY010000007.1"/>
</dbReference>
<evidence type="ECO:0000313" key="3">
    <source>
        <dbReference type="Proteomes" id="UP000614721"/>
    </source>
</evidence>
<keyword evidence="1" id="KW-0472">Membrane</keyword>
<feature type="transmembrane region" description="Helical" evidence="1">
    <location>
        <begin position="35"/>
        <end position="56"/>
    </location>
</feature>
<evidence type="ECO:0008006" key="4">
    <source>
        <dbReference type="Google" id="ProtNLM"/>
    </source>
</evidence>
<comment type="caution">
    <text evidence="2">The sequence shown here is derived from an EMBL/GenBank/DDBJ whole genome shotgun (WGS) entry which is preliminary data.</text>
</comment>
<name>A0ABS0IYE1_9GAMM</name>
<keyword evidence="1" id="KW-0812">Transmembrane</keyword>
<protein>
    <recommendedName>
        <fullName evidence="4">DUF4760 domain-containing protein</fullName>
    </recommendedName>
</protein>
<evidence type="ECO:0000256" key="1">
    <source>
        <dbReference type="SAM" id="Phobius"/>
    </source>
</evidence>
<sequence length="213" mass="25106">MNRSWLLYIALGVAIFVAITYAIFFYWNIDNNNKWSTFFSFISAFSIFATIGVYLLQRKDNKNAEKELTNKKNKSISDVLILECRRISDDLKYIKKMHEHITKQKSKDGTIDRNGDYTHITIARPNKSPLNFYILKINYDTLNNLLILSINSDNYYSETIYSIIYSIVFINEKIESWLVDENSLFRERVDLIHSIIELEEDMLKITSNNHPLH</sequence>